<dbReference type="OMA" id="DAMAGSC"/>
<dbReference type="Gene3D" id="3.10.10.10">
    <property type="entry name" value="HIV Type 1 Reverse Transcriptase, subunit A, domain 1"/>
    <property type="match status" value="1"/>
</dbReference>
<feature type="domain" description="Reverse transcriptase" evidence="1">
    <location>
        <begin position="36"/>
        <end position="106"/>
    </location>
</feature>
<dbReference type="SUPFAM" id="SSF56672">
    <property type="entry name" value="DNA/RNA polymerases"/>
    <property type="match status" value="1"/>
</dbReference>
<dbReference type="PANTHER" id="PTHR15503">
    <property type="entry name" value="LDOC1 RELATED"/>
    <property type="match status" value="1"/>
</dbReference>
<dbReference type="Proteomes" id="UP000001312">
    <property type="component" value="Unassembled WGS sequence"/>
</dbReference>
<dbReference type="STRING" id="665079.A7EK38"/>
<gene>
    <name evidence="2" type="ORF">SS1G_05684</name>
</gene>
<dbReference type="Pfam" id="PF00078">
    <property type="entry name" value="RVT_1"/>
    <property type="match status" value="1"/>
</dbReference>
<evidence type="ECO:0000313" key="2">
    <source>
        <dbReference type="EMBL" id="EDO03204.1"/>
    </source>
</evidence>
<dbReference type="AlphaFoldDB" id="A7EK38"/>
<accession>A7EK38</accession>
<dbReference type="HOGENOM" id="CLU_000384_42_10_1"/>
<dbReference type="eggNOG" id="KOG0017">
    <property type="taxonomic scope" value="Eukaryota"/>
</dbReference>
<sequence>MSASDLGTLRDYIGDALEKGWIRESTSQAASPVLFIPKKDGTDRLCVDYRKLNDITIKDRYPLPLATELRDRLRKAKIFSKFDLRNGFHLIRMKEGEEWKTAFRTYWVS</sequence>
<dbReference type="InterPro" id="IPR000477">
    <property type="entry name" value="RT_dom"/>
</dbReference>
<dbReference type="PANTHER" id="PTHR15503:SF22">
    <property type="entry name" value="TRANSPOSON TY3-I GAG POLYPROTEIN"/>
    <property type="match status" value="1"/>
</dbReference>
<dbReference type="InterPro" id="IPR043502">
    <property type="entry name" value="DNA/RNA_pol_sf"/>
</dbReference>
<keyword evidence="3" id="KW-1185">Reference proteome</keyword>
<evidence type="ECO:0000313" key="3">
    <source>
        <dbReference type="Proteomes" id="UP000001312"/>
    </source>
</evidence>
<dbReference type="InParanoid" id="A7EK38"/>
<organism evidence="2 3">
    <name type="scientific">Sclerotinia sclerotiorum (strain ATCC 18683 / 1980 / Ss-1)</name>
    <name type="common">White mold</name>
    <name type="synonym">Whetzelinia sclerotiorum</name>
    <dbReference type="NCBI Taxonomy" id="665079"/>
    <lineage>
        <taxon>Eukaryota</taxon>
        <taxon>Fungi</taxon>
        <taxon>Dikarya</taxon>
        <taxon>Ascomycota</taxon>
        <taxon>Pezizomycotina</taxon>
        <taxon>Leotiomycetes</taxon>
        <taxon>Helotiales</taxon>
        <taxon>Sclerotiniaceae</taxon>
        <taxon>Sclerotinia</taxon>
    </lineage>
</organism>
<dbReference type="GeneID" id="5489157"/>
<reference evidence="3" key="1">
    <citation type="journal article" date="2011" name="PLoS Genet.">
        <title>Genomic analysis of the necrotrophic fungal pathogens Sclerotinia sclerotiorum and Botrytis cinerea.</title>
        <authorList>
            <person name="Amselem J."/>
            <person name="Cuomo C.A."/>
            <person name="van Kan J.A."/>
            <person name="Viaud M."/>
            <person name="Benito E.P."/>
            <person name="Couloux A."/>
            <person name="Coutinho P.M."/>
            <person name="de Vries R.P."/>
            <person name="Dyer P.S."/>
            <person name="Fillinger S."/>
            <person name="Fournier E."/>
            <person name="Gout L."/>
            <person name="Hahn M."/>
            <person name="Kohn L."/>
            <person name="Lapalu N."/>
            <person name="Plummer K.M."/>
            <person name="Pradier J.M."/>
            <person name="Quevillon E."/>
            <person name="Sharon A."/>
            <person name="Simon A."/>
            <person name="ten Have A."/>
            <person name="Tudzynski B."/>
            <person name="Tudzynski P."/>
            <person name="Wincker P."/>
            <person name="Andrew M."/>
            <person name="Anthouard V."/>
            <person name="Beever R.E."/>
            <person name="Beffa R."/>
            <person name="Benoit I."/>
            <person name="Bouzid O."/>
            <person name="Brault B."/>
            <person name="Chen Z."/>
            <person name="Choquer M."/>
            <person name="Collemare J."/>
            <person name="Cotton P."/>
            <person name="Danchin E.G."/>
            <person name="Da Silva C."/>
            <person name="Gautier A."/>
            <person name="Giraud C."/>
            <person name="Giraud T."/>
            <person name="Gonzalez C."/>
            <person name="Grossetete S."/>
            <person name="Guldener U."/>
            <person name="Henrissat B."/>
            <person name="Howlett B.J."/>
            <person name="Kodira C."/>
            <person name="Kretschmer M."/>
            <person name="Lappartient A."/>
            <person name="Leroch M."/>
            <person name="Levis C."/>
            <person name="Mauceli E."/>
            <person name="Neuveglise C."/>
            <person name="Oeser B."/>
            <person name="Pearson M."/>
            <person name="Poulain J."/>
            <person name="Poussereau N."/>
            <person name="Quesneville H."/>
            <person name="Rascle C."/>
            <person name="Schumacher J."/>
            <person name="Segurens B."/>
            <person name="Sexton A."/>
            <person name="Silva E."/>
            <person name="Sirven C."/>
            <person name="Soanes D.M."/>
            <person name="Talbot N.J."/>
            <person name="Templeton M."/>
            <person name="Yandava C."/>
            <person name="Yarden O."/>
            <person name="Zeng Q."/>
            <person name="Rollins J.A."/>
            <person name="Lebrun M.H."/>
            <person name="Dickman M."/>
        </authorList>
    </citation>
    <scope>NUCLEOTIDE SEQUENCE [LARGE SCALE GENOMIC DNA]</scope>
    <source>
        <strain evidence="3">ATCC 18683 / 1980 / Ss-1</strain>
    </source>
</reference>
<dbReference type="InterPro" id="IPR032567">
    <property type="entry name" value="RTL1-rel"/>
</dbReference>
<dbReference type="CDD" id="cd01647">
    <property type="entry name" value="RT_LTR"/>
    <property type="match status" value="1"/>
</dbReference>
<name>A7EK38_SCLS1</name>
<protein>
    <recommendedName>
        <fullName evidence="1">Reverse transcriptase domain-containing protein</fullName>
    </recommendedName>
</protein>
<proteinExistence type="predicted"/>
<dbReference type="RefSeq" id="XP_001592763.1">
    <property type="nucleotide sequence ID" value="XM_001592713.1"/>
</dbReference>
<dbReference type="EMBL" id="CH476627">
    <property type="protein sequence ID" value="EDO03204.1"/>
    <property type="molecule type" value="Genomic_DNA"/>
</dbReference>
<evidence type="ECO:0000259" key="1">
    <source>
        <dbReference type="Pfam" id="PF00078"/>
    </source>
</evidence>
<dbReference type="KEGG" id="ssl:SS1G_05684"/>